<proteinExistence type="predicted"/>
<name>A0A7J8N8D4_9ROSI</name>
<accession>A0A7J8N8D4</accession>
<sequence length="123" mass="13868">MQSMMILKKICDEIERLARTFIWGTTDGRIKMLLIGWDSVYQPKDHSGLGMRQLRDQNISFLLKLGYNVVSNEEVLWSVMGIKSNAGRTPGSLMLAPLSTISLITSILVPTDCLENRPQRMAI</sequence>
<dbReference type="AlphaFoldDB" id="A0A7J8N8D4"/>
<gene>
    <name evidence="1" type="ORF">Golob_000383</name>
</gene>
<keyword evidence="2" id="KW-1185">Reference proteome</keyword>
<evidence type="ECO:0000313" key="2">
    <source>
        <dbReference type="Proteomes" id="UP000593572"/>
    </source>
</evidence>
<reference evidence="1 2" key="1">
    <citation type="journal article" date="2019" name="Genome Biol. Evol.">
        <title>Insights into the evolution of the New World diploid cottons (Gossypium, subgenus Houzingenia) based on genome sequencing.</title>
        <authorList>
            <person name="Grover C.E."/>
            <person name="Arick M.A. 2nd"/>
            <person name="Thrash A."/>
            <person name="Conover J.L."/>
            <person name="Sanders W.S."/>
            <person name="Peterson D.G."/>
            <person name="Frelichowski J.E."/>
            <person name="Scheffler J.A."/>
            <person name="Scheffler B.E."/>
            <person name="Wendel J.F."/>
        </authorList>
    </citation>
    <scope>NUCLEOTIDE SEQUENCE [LARGE SCALE GENOMIC DNA]</scope>
    <source>
        <strain evidence="1">157</strain>
        <tissue evidence="1">Leaf</tissue>
    </source>
</reference>
<dbReference type="Proteomes" id="UP000593572">
    <property type="component" value="Unassembled WGS sequence"/>
</dbReference>
<comment type="caution">
    <text evidence="1">The sequence shown here is derived from an EMBL/GenBank/DDBJ whole genome shotgun (WGS) entry which is preliminary data.</text>
</comment>
<protein>
    <submittedName>
        <fullName evidence="1">Uncharacterized protein</fullName>
    </submittedName>
</protein>
<organism evidence="1 2">
    <name type="scientific">Gossypium lobatum</name>
    <dbReference type="NCBI Taxonomy" id="34289"/>
    <lineage>
        <taxon>Eukaryota</taxon>
        <taxon>Viridiplantae</taxon>
        <taxon>Streptophyta</taxon>
        <taxon>Embryophyta</taxon>
        <taxon>Tracheophyta</taxon>
        <taxon>Spermatophyta</taxon>
        <taxon>Magnoliopsida</taxon>
        <taxon>eudicotyledons</taxon>
        <taxon>Gunneridae</taxon>
        <taxon>Pentapetalae</taxon>
        <taxon>rosids</taxon>
        <taxon>malvids</taxon>
        <taxon>Malvales</taxon>
        <taxon>Malvaceae</taxon>
        <taxon>Malvoideae</taxon>
        <taxon>Gossypium</taxon>
    </lineage>
</organism>
<evidence type="ECO:0000313" key="1">
    <source>
        <dbReference type="EMBL" id="MBA0573090.1"/>
    </source>
</evidence>
<dbReference type="EMBL" id="JABEZX010000013">
    <property type="protein sequence ID" value="MBA0573090.1"/>
    <property type="molecule type" value="Genomic_DNA"/>
</dbReference>